<proteinExistence type="predicted"/>
<dbReference type="EMBL" id="BSXG01000047">
    <property type="protein sequence ID" value="GME28355.1"/>
    <property type="molecule type" value="Genomic_DNA"/>
</dbReference>
<comment type="caution">
    <text evidence="1">The sequence shown here is derived from an EMBL/GenBank/DDBJ whole genome shotgun (WGS) entry which is preliminary data.</text>
</comment>
<dbReference type="Proteomes" id="UP001165186">
    <property type="component" value="Unassembled WGS sequence"/>
</dbReference>
<name>A0ACB5S6D1_9PEZI</name>
<evidence type="ECO:0000313" key="1">
    <source>
        <dbReference type="EMBL" id="GME28355.1"/>
    </source>
</evidence>
<keyword evidence="2" id="KW-1185">Reference proteome</keyword>
<evidence type="ECO:0000313" key="2">
    <source>
        <dbReference type="Proteomes" id="UP001165186"/>
    </source>
</evidence>
<organism evidence="1 2">
    <name type="scientific">Neofusicoccum parvum</name>
    <dbReference type="NCBI Taxonomy" id="310453"/>
    <lineage>
        <taxon>Eukaryota</taxon>
        <taxon>Fungi</taxon>
        <taxon>Dikarya</taxon>
        <taxon>Ascomycota</taxon>
        <taxon>Pezizomycotina</taxon>
        <taxon>Dothideomycetes</taxon>
        <taxon>Dothideomycetes incertae sedis</taxon>
        <taxon>Botryosphaeriales</taxon>
        <taxon>Botryosphaeriaceae</taxon>
        <taxon>Neofusicoccum</taxon>
    </lineage>
</organism>
<sequence>MNQPLGSRANLVSSIPAPLTELQLELELTDPVLGSREALLKQNRSAIDRSLFVLLTKKFKQIAIGILGTGVGFALGVEVSLEFSHSISGGEVVIGWNWVHGEALCESVAVIM</sequence>
<gene>
    <name evidence="1" type="primary">g8657</name>
    <name evidence="1" type="ORF">NpPPO83_00008657</name>
</gene>
<reference evidence="1" key="1">
    <citation type="submission" date="2024-09" db="EMBL/GenBank/DDBJ databases">
        <title>Draft Genome Sequences of Neofusicoccum parvum.</title>
        <authorList>
            <person name="Ashida A."/>
            <person name="Camagna M."/>
            <person name="Tanaka A."/>
            <person name="Takemoto D."/>
        </authorList>
    </citation>
    <scope>NUCLEOTIDE SEQUENCE</scope>
    <source>
        <strain evidence="1">PPO83</strain>
    </source>
</reference>
<protein>
    <submittedName>
        <fullName evidence="1">Uncharacterized protein</fullName>
    </submittedName>
</protein>
<accession>A0ACB5S6D1</accession>